<evidence type="ECO:0000256" key="1">
    <source>
        <dbReference type="SAM" id="MobiDB-lite"/>
    </source>
</evidence>
<comment type="caution">
    <text evidence="2">The sequence shown here is derived from an EMBL/GenBank/DDBJ whole genome shotgun (WGS) entry which is preliminary data.</text>
</comment>
<dbReference type="EMBL" id="CAJNIZ010047439">
    <property type="protein sequence ID" value="CAE7767977.1"/>
    <property type="molecule type" value="Genomic_DNA"/>
</dbReference>
<dbReference type="Proteomes" id="UP000649617">
    <property type="component" value="Unassembled WGS sequence"/>
</dbReference>
<protein>
    <submittedName>
        <fullName evidence="2">Uncharacterized protein</fullName>
    </submittedName>
</protein>
<evidence type="ECO:0000313" key="2">
    <source>
        <dbReference type="EMBL" id="CAE7767977.1"/>
    </source>
</evidence>
<feature type="compositionally biased region" description="Basic and acidic residues" evidence="1">
    <location>
        <begin position="7"/>
        <end position="19"/>
    </location>
</feature>
<dbReference type="AlphaFoldDB" id="A0A812YEM3"/>
<accession>A0A812YEM3</accession>
<name>A0A812YEM3_SYMPI</name>
<evidence type="ECO:0000313" key="3">
    <source>
        <dbReference type="Proteomes" id="UP000649617"/>
    </source>
</evidence>
<feature type="region of interest" description="Disordered" evidence="1">
    <location>
        <begin position="1"/>
        <end position="25"/>
    </location>
</feature>
<gene>
    <name evidence="2" type="ORF">SPIL2461_LOCUS22560</name>
</gene>
<sequence>RPGQIRPWDERLARGEDPGVARPGRQIFLPSQVQRRLRPAATATGTQVGGFEVPFETNEDFGEALRAAILSQSPVEARCVLARAYEHGLCVEMHLAVGQS</sequence>
<feature type="non-terminal residue" evidence="2">
    <location>
        <position position="1"/>
    </location>
</feature>
<keyword evidence="3" id="KW-1185">Reference proteome</keyword>
<organism evidence="2 3">
    <name type="scientific">Symbiodinium pilosum</name>
    <name type="common">Dinoflagellate</name>
    <dbReference type="NCBI Taxonomy" id="2952"/>
    <lineage>
        <taxon>Eukaryota</taxon>
        <taxon>Sar</taxon>
        <taxon>Alveolata</taxon>
        <taxon>Dinophyceae</taxon>
        <taxon>Suessiales</taxon>
        <taxon>Symbiodiniaceae</taxon>
        <taxon>Symbiodinium</taxon>
    </lineage>
</organism>
<proteinExistence type="predicted"/>
<reference evidence="2" key="1">
    <citation type="submission" date="2021-02" db="EMBL/GenBank/DDBJ databases">
        <authorList>
            <person name="Dougan E. K."/>
            <person name="Rhodes N."/>
            <person name="Thang M."/>
            <person name="Chan C."/>
        </authorList>
    </citation>
    <scope>NUCLEOTIDE SEQUENCE</scope>
</reference>